<evidence type="ECO:0000256" key="7">
    <source>
        <dbReference type="SAM" id="Phobius"/>
    </source>
</evidence>
<feature type="transmembrane region" description="Helical" evidence="7">
    <location>
        <begin position="238"/>
        <end position="261"/>
    </location>
</feature>
<sequence length="454" mass="49401">MLNTNVDLLKGKILKSLIIFAIPLFISNLFQQLYNTVDIMIVGNFLGDTSLAAIGASSAVYELLIGFALGIGNGLSMVAARSYGANDTKLLRKSVAGSIVIGFFITVIIMVISQLFLMPLLRLLNTPSNIIEESYSYISTITLFVGVMFAYNLCAGLLRAIGNSFMPLVFLVISSLLNIGLDILFITQFNMGIKGAAVATIISQGISVVLCISYIYSKSKILIPKKKHFAVGKELYRELLGQGLSMGFMMAIVSTGTVILQSAINGLGYLTIAGHTAARKLNSFCIMPIVAVAHSVSTFVSQNKGADQGDRIRKSVYYSNLIAIAWGVIITGVLFFAAPMLVKLLSGSSENIVISNGARYLRINAPFYGVLGILFNLRYSLQGLGKKVVPLVSSIIEFFGKIIFVILVIPSMGYLGVILCEPIIWCFMTAQLIYAFYRNPYIKKFKVNKEINIA</sequence>
<feature type="transmembrane region" description="Helical" evidence="7">
    <location>
        <begin position="12"/>
        <end position="30"/>
    </location>
</feature>
<evidence type="ECO:0000256" key="4">
    <source>
        <dbReference type="ARBA" id="ARBA00022692"/>
    </source>
</evidence>
<reference evidence="8 9" key="1">
    <citation type="submission" date="2015-09" db="EMBL/GenBank/DDBJ databases">
        <authorList>
            <consortium name="Pathogen Informatics"/>
        </authorList>
    </citation>
    <scope>NUCLEOTIDE SEQUENCE [LARGE SCALE GENOMIC DNA]</scope>
    <source>
        <strain evidence="8 9">2789STDY5834855</strain>
    </source>
</reference>
<comment type="subcellular location">
    <subcellularLocation>
        <location evidence="1">Cell membrane</location>
        <topology evidence="1">Multi-pass membrane protein</topology>
    </subcellularLocation>
</comment>
<keyword evidence="5 7" id="KW-1133">Transmembrane helix</keyword>
<dbReference type="InterPro" id="IPR048279">
    <property type="entry name" value="MdtK-like"/>
</dbReference>
<keyword evidence="2" id="KW-0813">Transport</keyword>
<keyword evidence="3" id="KW-1003">Cell membrane</keyword>
<feature type="transmembrane region" description="Helical" evidence="7">
    <location>
        <begin position="137"/>
        <end position="158"/>
    </location>
</feature>
<keyword evidence="4 7" id="KW-0812">Transmembrane</keyword>
<dbReference type="InterPro" id="IPR052031">
    <property type="entry name" value="Membrane_Transporter-Flippase"/>
</dbReference>
<name>A0A174FZP4_9CLOT</name>
<feature type="transmembrane region" description="Helical" evidence="7">
    <location>
        <begin position="50"/>
        <end position="75"/>
    </location>
</feature>
<dbReference type="PIRSF" id="PIRSF006603">
    <property type="entry name" value="DinF"/>
    <property type="match status" value="1"/>
</dbReference>
<protein>
    <submittedName>
        <fullName evidence="8">MATE efflux family protein</fullName>
    </submittedName>
</protein>
<evidence type="ECO:0000313" key="9">
    <source>
        <dbReference type="Proteomes" id="UP000095558"/>
    </source>
</evidence>
<proteinExistence type="predicted"/>
<feature type="transmembrane region" description="Helical" evidence="7">
    <location>
        <begin position="388"/>
        <end position="409"/>
    </location>
</feature>
<accession>A0A174FZP4</accession>
<evidence type="ECO:0000256" key="6">
    <source>
        <dbReference type="ARBA" id="ARBA00023136"/>
    </source>
</evidence>
<feature type="transmembrane region" description="Helical" evidence="7">
    <location>
        <begin position="361"/>
        <end position="381"/>
    </location>
</feature>
<dbReference type="NCBIfam" id="TIGR00797">
    <property type="entry name" value="matE"/>
    <property type="match status" value="1"/>
</dbReference>
<gene>
    <name evidence="8" type="primary">mepA_12</name>
    <name evidence="8" type="ORF">ERS852470_02690</name>
</gene>
<feature type="transmembrane region" description="Helical" evidence="7">
    <location>
        <begin position="415"/>
        <end position="437"/>
    </location>
</feature>
<feature type="transmembrane region" description="Helical" evidence="7">
    <location>
        <begin position="165"/>
        <end position="189"/>
    </location>
</feature>
<dbReference type="CDD" id="cd13138">
    <property type="entry name" value="MATE_yoeA_like"/>
    <property type="match status" value="1"/>
</dbReference>
<organism evidence="8 9">
    <name type="scientific">Clostridium disporicum</name>
    <dbReference type="NCBI Taxonomy" id="84024"/>
    <lineage>
        <taxon>Bacteria</taxon>
        <taxon>Bacillati</taxon>
        <taxon>Bacillota</taxon>
        <taxon>Clostridia</taxon>
        <taxon>Eubacteriales</taxon>
        <taxon>Clostridiaceae</taxon>
        <taxon>Clostridium</taxon>
    </lineage>
</organism>
<feature type="transmembrane region" description="Helical" evidence="7">
    <location>
        <begin position="195"/>
        <end position="217"/>
    </location>
</feature>
<feature type="transmembrane region" description="Helical" evidence="7">
    <location>
        <begin position="321"/>
        <end position="341"/>
    </location>
</feature>
<feature type="transmembrane region" description="Helical" evidence="7">
    <location>
        <begin position="95"/>
        <end position="117"/>
    </location>
</feature>
<dbReference type="GO" id="GO:0042910">
    <property type="term" value="F:xenobiotic transmembrane transporter activity"/>
    <property type="evidence" value="ECO:0007669"/>
    <property type="project" value="InterPro"/>
</dbReference>
<evidence type="ECO:0000256" key="2">
    <source>
        <dbReference type="ARBA" id="ARBA00022448"/>
    </source>
</evidence>
<dbReference type="Pfam" id="PF01554">
    <property type="entry name" value="MatE"/>
    <property type="match status" value="2"/>
</dbReference>
<dbReference type="PANTHER" id="PTHR43549:SF3">
    <property type="entry name" value="MULTIDRUG RESISTANCE PROTEIN YPNP-RELATED"/>
    <property type="match status" value="1"/>
</dbReference>
<keyword evidence="6 7" id="KW-0472">Membrane</keyword>
<evidence type="ECO:0000256" key="3">
    <source>
        <dbReference type="ARBA" id="ARBA00022475"/>
    </source>
</evidence>
<dbReference type="Proteomes" id="UP000095558">
    <property type="component" value="Unassembled WGS sequence"/>
</dbReference>
<dbReference type="RefSeq" id="WP_055277362.1">
    <property type="nucleotide sequence ID" value="NZ_CYZV01000030.1"/>
</dbReference>
<feature type="transmembrane region" description="Helical" evidence="7">
    <location>
        <begin position="281"/>
        <end position="300"/>
    </location>
</feature>
<dbReference type="OrthoDB" id="9776324at2"/>
<evidence type="ECO:0000313" key="8">
    <source>
        <dbReference type="EMBL" id="CUO55713.1"/>
    </source>
</evidence>
<dbReference type="EMBL" id="CYZV01000030">
    <property type="protein sequence ID" value="CUO55713.1"/>
    <property type="molecule type" value="Genomic_DNA"/>
</dbReference>
<dbReference type="GO" id="GO:0005886">
    <property type="term" value="C:plasma membrane"/>
    <property type="evidence" value="ECO:0007669"/>
    <property type="project" value="UniProtKB-SubCell"/>
</dbReference>
<evidence type="ECO:0000256" key="5">
    <source>
        <dbReference type="ARBA" id="ARBA00022989"/>
    </source>
</evidence>
<dbReference type="GO" id="GO:0015297">
    <property type="term" value="F:antiporter activity"/>
    <property type="evidence" value="ECO:0007669"/>
    <property type="project" value="InterPro"/>
</dbReference>
<dbReference type="PANTHER" id="PTHR43549">
    <property type="entry name" value="MULTIDRUG RESISTANCE PROTEIN YPNP-RELATED"/>
    <property type="match status" value="1"/>
</dbReference>
<evidence type="ECO:0000256" key="1">
    <source>
        <dbReference type="ARBA" id="ARBA00004651"/>
    </source>
</evidence>
<dbReference type="AlphaFoldDB" id="A0A174FZP4"/>
<dbReference type="InterPro" id="IPR002528">
    <property type="entry name" value="MATE_fam"/>
</dbReference>